<evidence type="ECO:0000259" key="2">
    <source>
        <dbReference type="Pfam" id="PF13349"/>
    </source>
</evidence>
<gene>
    <name evidence="3" type="ORF">DLJ74_18820</name>
</gene>
<evidence type="ECO:0000256" key="1">
    <source>
        <dbReference type="SAM" id="Phobius"/>
    </source>
</evidence>
<sequence length="283" mass="31811">MTKLKKVLLGAFICIIVGGLGTIFSYRMYAQSSSVETKEINAENIENIKMKVDNQRVEVIPTSGTTIKAELTREGITNSTFTVDEKDDTAEIQIEDKERSFFSFHFHNWKQKLKLFIPEKDYQAITIKVNNGELEMEEVRTTDLEVDTNNGEIDMNHLQTVTSMISTNNGSIHLEDIISDYIQVSTKNGEIEMSDIIGDLKGRTNNGSISLVTSDLDRPIDLETHNGKINIQTEKEPTNVRFDTSVYNGKITILDDTNFSNIIGDGDNLVKLKTYNGSIKVTK</sequence>
<keyword evidence="4" id="KW-1185">Reference proteome</keyword>
<keyword evidence="1" id="KW-0472">Membrane</keyword>
<dbReference type="AlphaFoldDB" id="A0A317KUB7"/>
<dbReference type="Proteomes" id="UP000245624">
    <property type="component" value="Unassembled WGS sequence"/>
</dbReference>
<dbReference type="EMBL" id="QGTD01000020">
    <property type="protein sequence ID" value="PWU66916.1"/>
    <property type="molecule type" value="Genomic_DNA"/>
</dbReference>
<reference evidence="3 4" key="1">
    <citation type="submission" date="2018-05" db="EMBL/GenBank/DDBJ databases">
        <title>Genomic analysis of Gracilibacillus dipsosauri DD1 reveals novel features of a salt-tolerant amylase.</title>
        <authorList>
            <person name="Deutch C.E."/>
            <person name="Yang S."/>
        </authorList>
    </citation>
    <scope>NUCLEOTIDE SEQUENCE [LARGE SCALE GENOMIC DNA]</scope>
    <source>
        <strain evidence="3 4">DD1</strain>
    </source>
</reference>
<accession>A0A317KUB7</accession>
<comment type="caution">
    <text evidence="3">The sequence shown here is derived from an EMBL/GenBank/DDBJ whole genome shotgun (WGS) entry which is preliminary data.</text>
</comment>
<feature type="transmembrane region" description="Helical" evidence="1">
    <location>
        <begin position="7"/>
        <end position="29"/>
    </location>
</feature>
<feature type="domain" description="DUF4097" evidence="2">
    <location>
        <begin position="45"/>
        <end position="281"/>
    </location>
</feature>
<dbReference type="Pfam" id="PF13349">
    <property type="entry name" value="DUF4097"/>
    <property type="match status" value="1"/>
</dbReference>
<dbReference type="PANTHER" id="PTHR34094:SF1">
    <property type="entry name" value="PROTEIN FAM185A"/>
    <property type="match status" value="1"/>
</dbReference>
<evidence type="ECO:0000313" key="4">
    <source>
        <dbReference type="Proteomes" id="UP000245624"/>
    </source>
</evidence>
<dbReference type="RefSeq" id="WP_109985620.1">
    <property type="nucleotide sequence ID" value="NZ_QGTD01000020.1"/>
</dbReference>
<proteinExistence type="predicted"/>
<name>A0A317KUB7_9BACI</name>
<keyword evidence="1" id="KW-1133">Transmembrane helix</keyword>
<organism evidence="3 4">
    <name type="scientific">Gracilibacillus dipsosauri</name>
    <dbReference type="NCBI Taxonomy" id="178340"/>
    <lineage>
        <taxon>Bacteria</taxon>
        <taxon>Bacillati</taxon>
        <taxon>Bacillota</taxon>
        <taxon>Bacilli</taxon>
        <taxon>Bacillales</taxon>
        <taxon>Bacillaceae</taxon>
        <taxon>Gracilibacillus</taxon>
    </lineage>
</organism>
<dbReference type="OrthoDB" id="2588856at2"/>
<protein>
    <recommendedName>
        <fullName evidence="2">DUF4097 domain-containing protein</fullName>
    </recommendedName>
</protein>
<evidence type="ECO:0000313" key="3">
    <source>
        <dbReference type="EMBL" id="PWU66916.1"/>
    </source>
</evidence>
<dbReference type="InterPro" id="IPR025164">
    <property type="entry name" value="Toastrack_DUF4097"/>
</dbReference>
<dbReference type="PANTHER" id="PTHR34094">
    <property type="match status" value="1"/>
</dbReference>
<keyword evidence="1" id="KW-0812">Transmembrane</keyword>